<feature type="compositionally biased region" description="Basic and acidic residues" evidence="6">
    <location>
        <begin position="1"/>
        <end position="12"/>
    </location>
</feature>
<protein>
    <submittedName>
        <fullName evidence="8">Interferon-induced 6-16 family protein</fullName>
    </submittedName>
</protein>
<evidence type="ECO:0000256" key="3">
    <source>
        <dbReference type="ARBA" id="ARBA00022692"/>
    </source>
</evidence>
<evidence type="ECO:0000313" key="9">
    <source>
        <dbReference type="Proteomes" id="UP001063166"/>
    </source>
</evidence>
<dbReference type="PANTHER" id="PTHR16932:SF18">
    <property type="entry name" value="INTERFERON, ALPHA-INDUCIBLE PROTEIN 27-LIKE 2"/>
    <property type="match status" value="1"/>
</dbReference>
<comment type="subcellular location">
    <subcellularLocation>
        <location evidence="1">Membrane</location>
        <topology evidence="1">Multi-pass membrane protein</topology>
    </subcellularLocation>
</comment>
<gene>
    <name evidence="8" type="ORF">LshimejAT787_0603710</name>
</gene>
<feature type="transmembrane region" description="Helical" evidence="7">
    <location>
        <begin position="54"/>
        <end position="79"/>
    </location>
</feature>
<sequence>MRLEETSRKDLEVNNPCEGSPLRHEPHPHTPIHEHKLLLQWPEELVKKNTELKAAAAGAAVGAAVTPVAAAPVLGLVGFGAGGPAAGSIAAGIQAGLGNVAASSSFALAQSIAMGGAAVPLAGVVAGGFTLGVAVYGIAKVAKPAFERKL</sequence>
<evidence type="ECO:0000256" key="2">
    <source>
        <dbReference type="ARBA" id="ARBA00007262"/>
    </source>
</evidence>
<reference evidence="8" key="1">
    <citation type="submission" date="2022-07" db="EMBL/GenBank/DDBJ databases">
        <title>The genome of Lyophyllum shimeji provides insight into the initial evolution of ectomycorrhizal fungal genome.</title>
        <authorList>
            <person name="Kobayashi Y."/>
            <person name="Shibata T."/>
            <person name="Hirakawa H."/>
            <person name="Shigenobu S."/>
            <person name="Nishiyama T."/>
            <person name="Yamada A."/>
            <person name="Hasebe M."/>
            <person name="Kawaguchi M."/>
        </authorList>
    </citation>
    <scope>NUCLEOTIDE SEQUENCE</scope>
    <source>
        <strain evidence="8">AT787</strain>
    </source>
</reference>
<dbReference type="AlphaFoldDB" id="A0A9P3PPK4"/>
<evidence type="ECO:0000313" key="8">
    <source>
        <dbReference type="EMBL" id="GLB39209.1"/>
    </source>
</evidence>
<dbReference type="PANTHER" id="PTHR16932">
    <property type="entry name" value="INTERFERON ALPHA-INDUCIBLE PROTEIN 27"/>
    <property type="match status" value="1"/>
</dbReference>
<feature type="region of interest" description="Disordered" evidence="6">
    <location>
        <begin position="1"/>
        <end position="28"/>
    </location>
</feature>
<accession>A0A9P3PPK4</accession>
<keyword evidence="9" id="KW-1185">Reference proteome</keyword>
<evidence type="ECO:0000256" key="7">
    <source>
        <dbReference type="SAM" id="Phobius"/>
    </source>
</evidence>
<dbReference type="Proteomes" id="UP001063166">
    <property type="component" value="Unassembled WGS sequence"/>
</dbReference>
<keyword evidence="4 7" id="KW-1133">Transmembrane helix</keyword>
<dbReference type="InterPro" id="IPR009311">
    <property type="entry name" value="IFI6/IFI27-like"/>
</dbReference>
<evidence type="ECO:0000256" key="4">
    <source>
        <dbReference type="ARBA" id="ARBA00022989"/>
    </source>
</evidence>
<organism evidence="8 9">
    <name type="scientific">Lyophyllum shimeji</name>
    <name type="common">Hon-shimeji</name>
    <name type="synonym">Tricholoma shimeji</name>
    <dbReference type="NCBI Taxonomy" id="47721"/>
    <lineage>
        <taxon>Eukaryota</taxon>
        <taxon>Fungi</taxon>
        <taxon>Dikarya</taxon>
        <taxon>Basidiomycota</taxon>
        <taxon>Agaricomycotina</taxon>
        <taxon>Agaricomycetes</taxon>
        <taxon>Agaricomycetidae</taxon>
        <taxon>Agaricales</taxon>
        <taxon>Tricholomatineae</taxon>
        <taxon>Lyophyllaceae</taxon>
        <taxon>Lyophyllum</taxon>
    </lineage>
</organism>
<proteinExistence type="inferred from homology"/>
<evidence type="ECO:0000256" key="6">
    <source>
        <dbReference type="SAM" id="MobiDB-lite"/>
    </source>
</evidence>
<keyword evidence="3 7" id="KW-0812">Transmembrane</keyword>
<evidence type="ECO:0000256" key="5">
    <source>
        <dbReference type="ARBA" id="ARBA00023136"/>
    </source>
</evidence>
<dbReference type="Gene3D" id="6.10.110.10">
    <property type="match status" value="1"/>
</dbReference>
<comment type="caution">
    <text evidence="8">The sequence shown here is derived from an EMBL/GenBank/DDBJ whole genome shotgun (WGS) entry which is preliminary data.</text>
</comment>
<keyword evidence="5 7" id="KW-0472">Membrane</keyword>
<feature type="transmembrane region" description="Helical" evidence="7">
    <location>
        <begin position="112"/>
        <end position="139"/>
    </location>
</feature>
<evidence type="ECO:0000256" key="1">
    <source>
        <dbReference type="ARBA" id="ARBA00004141"/>
    </source>
</evidence>
<name>A0A9P3PPK4_LYOSH</name>
<dbReference type="InterPro" id="IPR038213">
    <property type="entry name" value="IFI6/IFI27-like_sf"/>
</dbReference>
<dbReference type="GO" id="GO:0016020">
    <property type="term" value="C:membrane"/>
    <property type="evidence" value="ECO:0007669"/>
    <property type="project" value="UniProtKB-SubCell"/>
</dbReference>
<dbReference type="EMBL" id="BRPK01000006">
    <property type="protein sequence ID" value="GLB39209.1"/>
    <property type="molecule type" value="Genomic_DNA"/>
</dbReference>
<comment type="similarity">
    <text evidence="2">Belongs to the IFI6/IFI27 family.</text>
</comment>